<keyword evidence="4" id="KW-1185">Reference proteome</keyword>
<dbReference type="PANTHER" id="PTHR24107">
    <property type="entry name" value="YNEIN REGULATORY COMPLEX SUBUNIT 5"/>
    <property type="match status" value="1"/>
</dbReference>
<dbReference type="Proteomes" id="UP000695022">
    <property type="component" value="Unplaced"/>
</dbReference>
<evidence type="ECO:0000313" key="4">
    <source>
        <dbReference type="Proteomes" id="UP000695022"/>
    </source>
</evidence>
<organism evidence="4 6">
    <name type="scientific">Priapulus caudatus</name>
    <name type="common">Priapulid worm</name>
    <dbReference type="NCBI Taxonomy" id="37621"/>
    <lineage>
        <taxon>Eukaryota</taxon>
        <taxon>Metazoa</taxon>
        <taxon>Ecdysozoa</taxon>
        <taxon>Scalidophora</taxon>
        <taxon>Priapulida</taxon>
        <taxon>Priapulimorpha</taxon>
        <taxon>Priapulimorphida</taxon>
        <taxon>Priapulidae</taxon>
        <taxon>Priapulus</taxon>
    </lineage>
</organism>
<accession>A0ABM1FB50</accession>
<evidence type="ECO:0000313" key="6">
    <source>
        <dbReference type="RefSeq" id="XP_014681671.1"/>
    </source>
</evidence>
<evidence type="ECO:0000256" key="1">
    <source>
        <dbReference type="ARBA" id="ARBA00004245"/>
    </source>
</evidence>
<dbReference type="SUPFAM" id="SSF52047">
    <property type="entry name" value="RNI-like"/>
    <property type="match status" value="1"/>
</dbReference>
<evidence type="ECO:0000256" key="2">
    <source>
        <dbReference type="ARBA" id="ARBA00022490"/>
    </source>
</evidence>
<dbReference type="InterPro" id="IPR032675">
    <property type="entry name" value="LRR_dom_sf"/>
</dbReference>
<evidence type="ECO:0000256" key="3">
    <source>
        <dbReference type="ARBA" id="ARBA00023212"/>
    </source>
</evidence>
<name>A0ABM1FB50_PRICU</name>
<gene>
    <name evidence="5 6" type="primary">LOC106821405</name>
</gene>
<proteinExistence type="predicted"/>
<dbReference type="PANTHER" id="PTHR24107:SF20">
    <property type="entry name" value="DYNEIN REGULATORY COMPLEX SUBUNIT 5"/>
    <property type="match status" value="1"/>
</dbReference>
<keyword evidence="3" id="KW-0206">Cytoskeleton</keyword>
<dbReference type="GeneID" id="106821405"/>
<dbReference type="SMART" id="SM00368">
    <property type="entry name" value="LRR_RI"/>
    <property type="match status" value="5"/>
</dbReference>
<dbReference type="Gene3D" id="3.80.10.10">
    <property type="entry name" value="Ribonuclease Inhibitor"/>
    <property type="match status" value="2"/>
</dbReference>
<dbReference type="RefSeq" id="XP_014681670.1">
    <property type="nucleotide sequence ID" value="XM_014826184.1"/>
</dbReference>
<comment type="subcellular location">
    <subcellularLocation>
        <location evidence="1">Cytoplasm</location>
        <location evidence="1">Cytoskeleton</location>
    </subcellularLocation>
</comment>
<dbReference type="Pfam" id="PF13516">
    <property type="entry name" value="LRR_6"/>
    <property type="match status" value="3"/>
</dbReference>
<sequence>METDAVHESLEENPAVDPRKMRSIIAEDPEWSLEIVSMLSDLCIENIVKNFADHPIVDGLLSKHRKKVIERISTLIPVSITAPLIDDECYWQRCCTHRWKVCDVSLCGNSWKRMYFEYSLQELVQNFIPGRTELMCISELLQLGSGIIKCLNIKEMLPPMKEAAQDKDSDTSDGESESGQDEISIDHFDFTVLISQLPCLEEFRITYRVRNCGMNFEWRLFLFTLQDCHLLAKCLSDCKTLRVLKVTESKVNDVRCKMLAKAFREHPALEELDLSHNLIKDSGAKSLAKLINGQSKLKRLKLADNSIGEKGGQALAAALQNNDTLVHLDLRLNVIGDEGGKAIYTALLENSTLKELDLSANVMRGAVAPALKQLVVSNTSLQILKMYGTKIGPEGGRLLQEGMEENNSLLHLDLRLADCGQECEYFINQILRKNRESFRQASLVMSN</sequence>
<keyword evidence="2" id="KW-0963">Cytoplasm</keyword>
<evidence type="ECO:0000313" key="5">
    <source>
        <dbReference type="RefSeq" id="XP_014681670.1"/>
    </source>
</evidence>
<reference evidence="5 6" key="1">
    <citation type="submission" date="2025-05" db="UniProtKB">
        <authorList>
            <consortium name="RefSeq"/>
        </authorList>
    </citation>
    <scope>IDENTIFICATION</scope>
</reference>
<protein>
    <submittedName>
        <fullName evidence="5 6">T-complex-associated testis-expressed protein 1-like isoform X1</fullName>
    </submittedName>
</protein>
<dbReference type="InterPro" id="IPR052410">
    <property type="entry name" value="DRC5"/>
</dbReference>
<dbReference type="InterPro" id="IPR001611">
    <property type="entry name" value="Leu-rich_rpt"/>
</dbReference>
<dbReference type="RefSeq" id="XP_014681671.1">
    <property type="nucleotide sequence ID" value="XM_014826185.1"/>
</dbReference>